<protein>
    <submittedName>
        <fullName evidence="1">Terminase</fullName>
    </submittedName>
</protein>
<dbReference type="AlphaFoldDB" id="A0A1X1BVX1"/>
<evidence type="ECO:0000313" key="2">
    <source>
        <dbReference type="Proteomes" id="UP000193933"/>
    </source>
</evidence>
<comment type="caution">
    <text evidence="1">The sequence shown here is derived from an EMBL/GenBank/DDBJ whole genome shotgun (WGS) entry which is preliminary data.</text>
</comment>
<dbReference type="RefSeq" id="WP_094120886.1">
    <property type="nucleotide sequence ID" value="NZ_MLFN01000028.1"/>
</dbReference>
<name>A0A1X1BVX1_9GAMM</name>
<sequence length="503" mass="57238">MSGKKRVKSVTTDPRWRDMVIRYRYNWALAVVELFGMIPTWQQEEIMNSVQETGSQTTVTSGHGTGKSSLTAMMLLIYMIMYPDARVIIVANKIGQVKTGVFKYVKTYWANAARRHPWLQNYFTLTDTMFYEKSRKGIWEVLCKGYRLGNEEALAGEHAAHILLILDEASGISDKAIAIMRGALTEDDNRMLMMSQPTRPSGYFYDSHHSLAKNPDNPNGFWNAIVLNSEEAPHVTLKFIREKLVEYGGRDSLEYMVKVLGRFPRNVSGYLLGRDECDRAARRKVFLEKGWGWVATADVGNGRDKSILNICKVSGYGDARRVVSFKLVEMPGTMDPITFGDYIANECTQERYPGITIAVDGDGVGSGTLKQLERRGVNAISIRWGQPPFSKKVRERFKNQRAWSNIMAADAIRSGRMRIDISQHTAEQASKIPYFMDEMGRIMMVPKPQMRQKLNIKSPDRWDTYCFIFLIGYRPAEAELSEDMADFTQSKLDELSELDALLQ</sequence>
<proteinExistence type="predicted"/>
<dbReference type="OrthoDB" id="9775154at2"/>
<accession>A0A1X1BVX1</accession>
<keyword evidence="2" id="KW-1185">Reference proteome</keyword>
<dbReference type="InterPro" id="IPR027417">
    <property type="entry name" value="P-loop_NTPase"/>
</dbReference>
<dbReference type="Gene3D" id="3.30.420.240">
    <property type="match status" value="1"/>
</dbReference>
<gene>
    <name evidence="1" type="ORF">HA41_11090</name>
</gene>
<dbReference type="Proteomes" id="UP000193933">
    <property type="component" value="Unassembled WGS sequence"/>
</dbReference>
<dbReference type="EMBL" id="MLFN01000028">
    <property type="protein sequence ID" value="ORM52622.1"/>
    <property type="molecule type" value="Genomic_DNA"/>
</dbReference>
<organism evidence="1 2">
    <name type="scientific">Pantoea conspicua</name>
    <dbReference type="NCBI Taxonomy" id="472705"/>
    <lineage>
        <taxon>Bacteria</taxon>
        <taxon>Pseudomonadati</taxon>
        <taxon>Pseudomonadota</taxon>
        <taxon>Gammaproteobacteria</taxon>
        <taxon>Enterobacterales</taxon>
        <taxon>Erwiniaceae</taxon>
        <taxon>Pantoea</taxon>
    </lineage>
</organism>
<dbReference type="Gene3D" id="3.40.50.300">
    <property type="entry name" value="P-loop containing nucleotide triphosphate hydrolases"/>
    <property type="match status" value="1"/>
</dbReference>
<reference evidence="1 2" key="1">
    <citation type="journal article" date="2017" name="Antonie Van Leeuwenhoek">
        <title>Phylogenomic resolution of the bacterial genus Pantoea and its relationship with Erwinia and Tatumella.</title>
        <authorList>
            <person name="Palmer M."/>
            <person name="Steenkamp E.T."/>
            <person name="Coetzee M.P."/>
            <person name="Chan W.Y."/>
            <person name="van Zyl E."/>
            <person name="De Maayer P."/>
            <person name="Coutinho T.A."/>
            <person name="Blom J."/>
            <person name="Smits T.H."/>
            <person name="Duffy B."/>
            <person name="Venter S.N."/>
        </authorList>
    </citation>
    <scope>NUCLEOTIDE SEQUENCE [LARGE SCALE GENOMIC DNA]</scope>
    <source>
        <strain evidence="1 2">LMG 24534</strain>
    </source>
</reference>
<evidence type="ECO:0000313" key="1">
    <source>
        <dbReference type="EMBL" id="ORM52622.1"/>
    </source>
</evidence>